<name>A0A840S957_9BURK</name>
<protein>
    <submittedName>
        <fullName evidence="2">Uncharacterized protein</fullName>
    </submittedName>
</protein>
<feature type="transmembrane region" description="Helical" evidence="1">
    <location>
        <begin position="98"/>
        <end position="126"/>
    </location>
</feature>
<proteinExistence type="predicted"/>
<feature type="transmembrane region" description="Helical" evidence="1">
    <location>
        <begin position="68"/>
        <end position="86"/>
    </location>
</feature>
<comment type="caution">
    <text evidence="2">The sequence shown here is derived from an EMBL/GenBank/DDBJ whole genome shotgun (WGS) entry which is preliminary data.</text>
</comment>
<keyword evidence="1" id="KW-0812">Transmembrane</keyword>
<dbReference type="EMBL" id="JACHHO010000003">
    <property type="protein sequence ID" value="MBB5204950.1"/>
    <property type="molecule type" value="Genomic_DNA"/>
</dbReference>
<keyword evidence="3" id="KW-1185">Reference proteome</keyword>
<dbReference type="RefSeq" id="WP_138855021.1">
    <property type="nucleotide sequence ID" value="NZ_CP040709.1"/>
</dbReference>
<dbReference type="Proteomes" id="UP000554837">
    <property type="component" value="Unassembled WGS sequence"/>
</dbReference>
<evidence type="ECO:0000256" key="1">
    <source>
        <dbReference type="SAM" id="Phobius"/>
    </source>
</evidence>
<evidence type="ECO:0000313" key="3">
    <source>
        <dbReference type="Proteomes" id="UP000554837"/>
    </source>
</evidence>
<keyword evidence="1" id="KW-1133">Transmembrane helix</keyword>
<reference evidence="2 3" key="1">
    <citation type="submission" date="2020-08" db="EMBL/GenBank/DDBJ databases">
        <title>Genomic Encyclopedia of Type Strains, Phase IV (KMG-IV): sequencing the most valuable type-strain genomes for metagenomic binning, comparative biology and taxonomic classification.</title>
        <authorList>
            <person name="Goeker M."/>
        </authorList>
    </citation>
    <scope>NUCLEOTIDE SEQUENCE [LARGE SCALE GENOMIC DNA]</scope>
    <source>
        <strain evidence="2 3">DSM 23958</strain>
    </source>
</reference>
<gene>
    <name evidence="2" type="ORF">HNQ51_002269</name>
</gene>
<organism evidence="2 3">
    <name type="scientific">Inhella inkyongensis</name>
    <dbReference type="NCBI Taxonomy" id="392593"/>
    <lineage>
        <taxon>Bacteria</taxon>
        <taxon>Pseudomonadati</taxon>
        <taxon>Pseudomonadota</taxon>
        <taxon>Betaproteobacteria</taxon>
        <taxon>Burkholderiales</taxon>
        <taxon>Sphaerotilaceae</taxon>
        <taxon>Inhella</taxon>
    </lineage>
</organism>
<accession>A0A840S957</accession>
<keyword evidence="1" id="KW-0472">Membrane</keyword>
<sequence>MLIKKFSRTLLPSWWFVVASAEHAGLQVPQRQIPSPIVVTLGVYALCGIVLSRVVGDEFIASYQLHPALMAPMLGFPAIVVGAWITRRLREARGLSSGVLGLAAFILFSGTVAGLLFLAAQGWVALTSTLLSQRPAVLKLTVLSVRRWESRRSVCQQYLELQHGRATENLCADDFPLSGKLIAGRQVEFVGVASPVGFHVQGLRNPMDADQSFKH</sequence>
<feature type="transmembrane region" description="Helical" evidence="1">
    <location>
        <begin position="37"/>
        <end position="56"/>
    </location>
</feature>
<evidence type="ECO:0000313" key="2">
    <source>
        <dbReference type="EMBL" id="MBB5204950.1"/>
    </source>
</evidence>
<dbReference type="AlphaFoldDB" id="A0A840S957"/>
<dbReference type="OrthoDB" id="6707571at2"/>